<dbReference type="PROSITE" id="PS50012">
    <property type="entry name" value="RCC1_3"/>
    <property type="match status" value="6"/>
</dbReference>
<dbReference type="Gene3D" id="2.130.10.30">
    <property type="entry name" value="Regulator of chromosome condensation 1/beta-lactamase-inhibitor protein II"/>
    <property type="match status" value="2"/>
</dbReference>
<dbReference type="InterPro" id="IPR058923">
    <property type="entry name" value="RCC1-like_dom"/>
</dbReference>
<dbReference type="PANTHER" id="PTHR45622">
    <property type="entry name" value="UBIQUITIN-PROTEIN LIGASE E3A-RELATED"/>
    <property type="match status" value="1"/>
</dbReference>
<dbReference type="Gene3D" id="3.90.1750.10">
    <property type="entry name" value="Hect, E3 ligase catalytic domains"/>
    <property type="match status" value="1"/>
</dbReference>
<organism evidence="7">
    <name type="scientific">Aplanochytrium stocchinoi</name>
    <dbReference type="NCBI Taxonomy" id="215587"/>
    <lineage>
        <taxon>Eukaryota</taxon>
        <taxon>Sar</taxon>
        <taxon>Stramenopiles</taxon>
        <taxon>Bigyra</taxon>
        <taxon>Labyrinthulomycetes</taxon>
        <taxon>Thraustochytrida</taxon>
        <taxon>Thraustochytriidae</taxon>
        <taxon>Aplanochytrium</taxon>
    </lineage>
</organism>
<dbReference type="Pfam" id="PF25390">
    <property type="entry name" value="WD40_RLD"/>
    <property type="match status" value="1"/>
</dbReference>
<sequence length="1037" mass="115314">MSSLKDKFRSLVSSTSNTGKNDGQVLYSWGHNGNGQLGIANESQNFGNVVTDSLRGKTVADIACGRNHTLIVTSDGILYGVGDNKEGQISPSPADKKKKNFKLLHLVSLPQPVKKIVQLSCGLYHSACLTSGGRVVTYGQNQYGQLGHSHDRDPSFVMPRVVEGIPHSVLTQVACGEHSTYMLSKQGEVYACGRGSEGRLGLGNIENQHAAKPVRGPLEGNPVCHIAAGKAHCVAVSVSGRVYGWGNTADGELGFETNEDYIPTPQQIPIQALISKVACGDTHTIFLGYDGALYSCGSGEYGQLGQGDKTLKVVPPLPVGKLAEADERIVQAACGAYHTCVLMESGKLSCFGKIGDENVFSPMLVDVKAVFRLIAGGTSTFIMRLNDVTPERRVLKDKNLGMNVEMVKQISKGGSKSSKLKAGLFDMYSLNASFLDKHHDRSNNDDTSSMVDLEGMIESLDTYVESVTDKDDLRRMRGLVAGLVAQMDKAAPFVTEPDQLRAYLILLVSPIMRTAPKEHEALVMSIFRLPEASRELLLQWIESDVPSNVFKNGLVRQLIGHLDKHIEFQKWTGQAVTLCQLLSRLHDMVKGRLSSTEFYTEVPAKFSPQQLKHLYLRWRAASSSGSGANNSPEFSLFKYPFLLSADTKRRFMKIEDQEIQHNMFAQNLFTGNVPIFKLDVRREHILQDTIDSILKRRRKDLKMPLRVSFIGEEGLDAGGVRKEFFQLLSAELFNPDFGMFREIGKTRSLWFNNTVGSIMDIEDVSQTDEYKIVGVIMGLAIYNDTLLDVQFPLAMYQLLLNRFPKTPTIEDFQHFDPETAKQLSYILEMQNAEELESLELYFSITQESFGQVKEVPICQGGMDIAVTMDNRDKYVENYIRFSMIDSCQDKKDGLLEGFRYLISEDLAALKLFLPDELELVLVGTPELDFSSLKENAEYEGGYDANHKTVKRFWKIVNEFTYSQKQAFLKFVTGVPRAPVGGLKTIKFKLQRAGPDSNQLPTSYTCFNTLLLPDYASAEKLKDRLLLGIENCEGFGLQ</sequence>
<evidence type="ECO:0000313" key="7">
    <source>
        <dbReference type="EMBL" id="CAE0445169.1"/>
    </source>
</evidence>
<dbReference type="InterPro" id="IPR035983">
    <property type="entry name" value="Hect_E3_ubiquitin_ligase"/>
</dbReference>
<evidence type="ECO:0000256" key="3">
    <source>
        <dbReference type="ARBA" id="ARBA00022786"/>
    </source>
</evidence>
<dbReference type="FunFam" id="3.30.2410.10:FF:000003">
    <property type="entry name" value="probable E3 ubiquitin-protein ligase HERC4 isoform X1"/>
    <property type="match status" value="1"/>
</dbReference>
<dbReference type="AlphaFoldDB" id="A0A7S3PNB0"/>
<dbReference type="InterPro" id="IPR009091">
    <property type="entry name" value="RCC1/BLIP-II"/>
</dbReference>
<dbReference type="InterPro" id="IPR051709">
    <property type="entry name" value="Ub-ligase/GTPase-reg"/>
</dbReference>
<dbReference type="Pfam" id="PF00415">
    <property type="entry name" value="RCC1"/>
    <property type="match status" value="1"/>
</dbReference>
<protein>
    <recommendedName>
        <fullName evidence="6">HECT domain-containing protein</fullName>
    </recommendedName>
</protein>
<feature type="repeat" description="RCC1" evidence="5">
    <location>
        <begin position="240"/>
        <end position="290"/>
    </location>
</feature>
<dbReference type="Pfam" id="PF00632">
    <property type="entry name" value="HECT"/>
    <property type="match status" value="1"/>
</dbReference>
<dbReference type="PROSITE" id="PS00626">
    <property type="entry name" value="RCC1_2"/>
    <property type="match status" value="1"/>
</dbReference>
<feature type="active site" description="Glycyl thioester intermediate" evidence="4">
    <location>
        <position position="1005"/>
    </location>
</feature>
<reference evidence="7" key="1">
    <citation type="submission" date="2021-01" db="EMBL/GenBank/DDBJ databases">
        <authorList>
            <person name="Corre E."/>
            <person name="Pelletier E."/>
            <person name="Niang G."/>
            <person name="Scheremetjew M."/>
            <person name="Finn R."/>
            <person name="Kale V."/>
            <person name="Holt S."/>
            <person name="Cochrane G."/>
            <person name="Meng A."/>
            <person name="Brown T."/>
            <person name="Cohen L."/>
        </authorList>
    </citation>
    <scope>NUCLEOTIDE SEQUENCE</scope>
    <source>
        <strain evidence="7">GSBS06</strain>
    </source>
</reference>
<dbReference type="SUPFAM" id="SSF56204">
    <property type="entry name" value="Hect, E3 ligase catalytic domain"/>
    <property type="match status" value="1"/>
</dbReference>
<dbReference type="SUPFAM" id="SSF50985">
    <property type="entry name" value="RCC1/BLIP-II"/>
    <property type="match status" value="1"/>
</dbReference>
<dbReference type="Gene3D" id="3.30.2160.10">
    <property type="entry name" value="Hect, E3 ligase catalytic domain"/>
    <property type="match status" value="1"/>
</dbReference>
<evidence type="ECO:0000256" key="5">
    <source>
        <dbReference type="PROSITE-ProRule" id="PRU00235"/>
    </source>
</evidence>
<name>A0A7S3PNB0_9STRA</name>
<evidence type="ECO:0000259" key="6">
    <source>
        <dbReference type="PROSITE" id="PS50237"/>
    </source>
</evidence>
<feature type="repeat" description="RCC1" evidence="5">
    <location>
        <begin position="24"/>
        <end position="75"/>
    </location>
</feature>
<feature type="repeat" description="RCC1" evidence="5">
    <location>
        <begin position="133"/>
        <end position="186"/>
    </location>
</feature>
<dbReference type="InterPro" id="IPR000408">
    <property type="entry name" value="Reg_chr_condens"/>
</dbReference>
<dbReference type="SMART" id="SM00119">
    <property type="entry name" value="HECTc"/>
    <property type="match status" value="1"/>
</dbReference>
<gene>
    <name evidence="7" type="ORF">ASTO00021_LOCUS15195</name>
</gene>
<dbReference type="EMBL" id="HBIN01019923">
    <property type="protein sequence ID" value="CAE0445169.1"/>
    <property type="molecule type" value="Transcribed_RNA"/>
</dbReference>
<evidence type="ECO:0000256" key="1">
    <source>
        <dbReference type="ARBA" id="ARBA00022679"/>
    </source>
</evidence>
<feature type="domain" description="HECT" evidence="6">
    <location>
        <begin position="697"/>
        <end position="1037"/>
    </location>
</feature>
<dbReference type="GO" id="GO:0004842">
    <property type="term" value="F:ubiquitin-protein transferase activity"/>
    <property type="evidence" value="ECO:0007669"/>
    <property type="project" value="InterPro"/>
</dbReference>
<keyword evidence="1" id="KW-0808">Transferase</keyword>
<keyword evidence="2" id="KW-0677">Repeat</keyword>
<keyword evidence="3 4" id="KW-0833">Ubl conjugation pathway</keyword>
<evidence type="ECO:0000256" key="4">
    <source>
        <dbReference type="PROSITE-ProRule" id="PRU00104"/>
    </source>
</evidence>
<dbReference type="InterPro" id="IPR000569">
    <property type="entry name" value="HECT_dom"/>
</dbReference>
<dbReference type="PROSITE" id="PS50237">
    <property type="entry name" value="HECT"/>
    <property type="match status" value="1"/>
</dbReference>
<dbReference type="PANTHER" id="PTHR45622:SF60">
    <property type="entry name" value="UBIQUITIN-PROTEIN LIGASE E3A"/>
    <property type="match status" value="1"/>
</dbReference>
<dbReference type="Gene3D" id="3.30.2410.10">
    <property type="entry name" value="Hect, E3 ligase catalytic domain"/>
    <property type="match status" value="1"/>
</dbReference>
<evidence type="ECO:0000256" key="2">
    <source>
        <dbReference type="ARBA" id="ARBA00022737"/>
    </source>
</evidence>
<feature type="repeat" description="RCC1" evidence="5">
    <location>
        <begin position="76"/>
        <end position="132"/>
    </location>
</feature>
<dbReference type="CDD" id="cd00078">
    <property type="entry name" value="HECTc"/>
    <property type="match status" value="1"/>
</dbReference>
<proteinExistence type="predicted"/>
<feature type="repeat" description="RCC1" evidence="5">
    <location>
        <begin position="291"/>
        <end position="345"/>
    </location>
</feature>
<dbReference type="PRINTS" id="PR00633">
    <property type="entry name" value="RCCNDNSATION"/>
</dbReference>
<accession>A0A7S3PNB0</accession>
<feature type="repeat" description="RCC1" evidence="5">
    <location>
        <begin position="187"/>
        <end position="239"/>
    </location>
</feature>